<protein>
    <recommendedName>
        <fullName evidence="10">Sulfotransferase family protein</fullName>
    </recommendedName>
</protein>
<dbReference type="Pfam" id="PF03567">
    <property type="entry name" value="Sulfotransfer_2"/>
    <property type="match status" value="1"/>
</dbReference>
<dbReference type="PANTHER" id="PTHR12137:SF54">
    <property type="entry name" value="CARBOHYDRATE SULFOTRANSFERASE"/>
    <property type="match status" value="1"/>
</dbReference>
<organism evidence="8 9">
    <name type="scientific">SAR86 cluster bacterium</name>
    <dbReference type="NCBI Taxonomy" id="2030880"/>
    <lineage>
        <taxon>Bacteria</taxon>
        <taxon>Pseudomonadati</taxon>
        <taxon>Pseudomonadota</taxon>
        <taxon>Gammaproteobacteria</taxon>
        <taxon>SAR86 cluster</taxon>
    </lineage>
</organism>
<evidence type="ECO:0000313" key="8">
    <source>
        <dbReference type="EMBL" id="PCH62102.1"/>
    </source>
</evidence>
<comment type="subcellular location">
    <subcellularLocation>
        <location evidence="1">Golgi apparatus membrane</location>
        <topology evidence="1">Single-pass type II membrane protein</topology>
    </subcellularLocation>
</comment>
<dbReference type="InterPro" id="IPR018011">
    <property type="entry name" value="Carb_sulfotrans_8-10"/>
</dbReference>
<accession>A0A2A4MQE1</accession>
<keyword evidence="2" id="KW-0808">Transferase</keyword>
<gene>
    <name evidence="8" type="ORF">COC19_03335</name>
</gene>
<dbReference type="EMBL" id="NVQR01000045">
    <property type="protein sequence ID" value="PCH62102.1"/>
    <property type="molecule type" value="Genomic_DNA"/>
</dbReference>
<evidence type="ECO:0000256" key="4">
    <source>
        <dbReference type="ARBA" id="ARBA00022989"/>
    </source>
</evidence>
<proteinExistence type="predicted"/>
<keyword evidence="3" id="KW-0812">Transmembrane</keyword>
<evidence type="ECO:0000256" key="3">
    <source>
        <dbReference type="ARBA" id="ARBA00022692"/>
    </source>
</evidence>
<dbReference type="InterPro" id="IPR005331">
    <property type="entry name" value="Sulfotransferase"/>
</dbReference>
<keyword evidence="5" id="KW-0333">Golgi apparatus</keyword>
<dbReference type="GO" id="GO:0008146">
    <property type="term" value="F:sulfotransferase activity"/>
    <property type="evidence" value="ECO:0007669"/>
    <property type="project" value="InterPro"/>
</dbReference>
<name>A0A2A4MQE1_9GAMM</name>
<comment type="caution">
    <text evidence="8">The sequence shown here is derived from an EMBL/GenBank/DDBJ whole genome shotgun (WGS) entry which is preliminary data.</text>
</comment>
<keyword evidence="6" id="KW-0472">Membrane</keyword>
<dbReference type="GO" id="GO:0016051">
    <property type="term" value="P:carbohydrate biosynthetic process"/>
    <property type="evidence" value="ECO:0007669"/>
    <property type="project" value="InterPro"/>
</dbReference>
<dbReference type="PANTHER" id="PTHR12137">
    <property type="entry name" value="CARBOHYDRATE SULFOTRANSFERASE"/>
    <property type="match status" value="1"/>
</dbReference>
<evidence type="ECO:0000256" key="1">
    <source>
        <dbReference type="ARBA" id="ARBA00004323"/>
    </source>
</evidence>
<keyword evidence="7" id="KW-0325">Glycoprotein</keyword>
<reference evidence="9" key="1">
    <citation type="submission" date="2017-08" db="EMBL/GenBank/DDBJ databases">
        <title>A dynamic microbial community with high functional redundancy inhabits the cold, oxic subseafloor aquifer.</title>
        <authorList>
            <person name="Tully B.J."/>
            <person name="Wheat C.G."/>
            <person name="Glazer B.T."/>
            <person name="Huber J.A."/>
        </authorList>
    </citation>
    <scope>NUCLEOTIDE SEQUENCE [LARGE SCALE GENOMIC DNA]</scope>
</reference>
<dbReference type="Proteomes" id="UP000218172">
    <property type="component" value="Unassembled WGS sequence"/>
</dbReference>
<evidence type="ECO:0000256" key="2">
    <source>
        <dbReference type="ARBA" id="ARBA00022679"/>
    </source>
</evidence>
<evidence type="ECO:0008006" key="10">
    <source>
        <dbReference type="Google" id="ProtNLM"/>
    </source>
</evidence>
<evidence type="ECO:0000256" key="7">
    <source>
        <dbReference type="ARBA" id="ARBA00023180"/>
    </source>
</evidence>
<dbReference type="AlphaFoldDB" id="A0A2A4MQE1"/>
<dbReference type="GO" id="GO:0016020">
    <property type="term" value="C:membrane"/>
    <property type="evidence" value="ECO:0007669"/>
    <property type="project" value="InterPro"/>
</dbReference>
<evidence type="ECO:0000313" key="9">
    <source>
        <dbReference type="Proteomes" id="UP000218172"/>
    </source>
</evidence>
<evidence type="ECO:0000256" key="6">
    <source>
        <dbReference type="ARBA" id="ARBA00023136"/>
    </source>
</evidence>
<keyword evidence="4" id="KW-1133">Transmembrane helix</keyword>
<sequence length="226" mass="27071">MLKRFFQKPVNQYSIVVSDKHKFVWFKVRKVASTSISRILLKKNLELKNSDYDARLYKDYFKFAFVRNPYDRLFSNYQHKIKGKRRSEIRPSYIRNIKFREGMGFEDFANQICELPEEKCDRHYRSMHLVFDISGIDFIGRMENFDKDIYHVLRLINNENILKIPHLNKTRKVNYTHFYSDALRDAVAVRYARDLSLFDYGFESCFDSDLDEIEASSRSHTISEPA</sequence>
<evidence type="ECO:0000256" key="5">
    <source>
        <dbReference type="ARBA" id="ARBA00023034"/>
    </source>
</evidence>